<evidence type="ECO:0000313" key="1">
    <source>
        <dbReference type="EMBL" id="KAG5594750.1"/>
    </source>
</evidence>
<sequence>MKPGMDSLVDLVELQSWTHLFMTRFSVLHEEQVREFYYNVEFVEDDTLHTWVGNKILYLDEELLGKIQEVPREETRSMVGKSCTKGKHGMGYGYFLTKVFKHLDISVGLDTVGIVKQSFSLSTLVECEYIEQKSGPLSKMSQLVLEQDQLKHELEEMPVFVGNKDAEIALLKAQLLKAH</sequence>
<reference evidence="1 2" key="1">
    <citation type="submission" date="2020-09" db="EMBL/GenBank/DDBJ databases">
        <title>De no assembly of potato wild relative species, Solanum commersonii.</title>
        <authorList>
            <person name="Cho K."/>
        </authorList>
    </citation>
    <scope>NUCLEOTIDE SEQUENCE [LARGE SCALE GENOMIC DNA]</scope>
    <source>
        <strain evidence="1">LZ3.2</strain>
        <tissue evidence="1">Leaf</tissue>
    </source>
</reference>
<dbReference type="Proteomes" id="UP000824120">
    <property type="component" value="Chromosome 7"/>
</dbReference>
<dbReference type="EMBL" id="JACXVP010000007">
    <property type="protein sequence ID" value="KAG5594750.1"/>
    <property type="molecule type" value="Genomic_DNA"/>
</dbReference>
<name>A0A9J5Y6S9_SOLCO</name>
<dbReference type="OrthoDB" id="1303972at2759"/>
<evidence type="ECO:0000313" key="2">
    <source>
        <dbReference type="Proteomes" id="UP000824120"/>
    </source>
</evidence>
<gene>
    <name evidence="1" type="ORF">H5410_035982</name>
</gene>
<dbReference type="AlphaFoldDB" id="A0A9J5Y6S9"/>
<proteinExistence type="predicted"/>
<protein>
    <submittedName>
        <fullName evidence="1">Uncharacterized protein</fullName>
    </submittedName>
</protein>
<organism evidence="1 2">
    <name type="scientific">Solanum commersonii</name>
    <name type="common">Commerson's wild potato</name>
    <name type="synonym">Commerson's nightshade</name>
    <dbReference type="NCBI Taxonomy" id="4109"/>
    <lineage>
        <taxon>Eukaryota</taxon>
        <taxon>Viridiplantae</taxon>
        <taxon>Streptophyta</taxon>
        <taxon>Embryophyta</taxon>
        <taxon>Tracheophyta</taxon>
        <taxon>Spermatophyta</taxon>
        <taxon>Magnoliopsida</taxon>
        <taxon>eudicotyledons</taxon>
        <taxon>Gunneridae</taxon>
        <taxon>Pentapetalae</taxon>
        <taxon>asterids</taxon>
        <taxon>lamiids</taxon>
        <taxon>Solanales</taxon>
        <taxon>Solanaceae</taxon>
        <taxon>Solanoideae</taxon>
        <taxon>Solaneae</taxon>
        <taxon>Solanum</taxon>
    </lineage>
</organism>
<comment type="caution">
    <text evidence="1">The sequence shown here is derived from an EMBL/GenBank/DDBJ whole genome shotgun (WGS) entry which is preliminary data.</text>
</comment>
<keyword evidence="2" id="KW-1185">Reference proteome</keyword>
<accession>A0A9J5Y6S9</accession>